<name>A0A6A3N6F3_9STRA</name>
<dbReference type="AlphaFoldDB" id="A0A6A3N6F3"/>
<evidence type="ECO:0000313" key="3">
    <source>
        <dbReference type="EMBL" id="KAE9042134.1"/>
    </source>
</evidence>
<evidence type="ECO:0000313" key="2">
    <source>
        <dbReference type="EMBL" id="KAE9037243.1"/>
    </source>
</evidence>
<dbReference type="Proteomes" id="UP000429607">
    <property type="component" value="Unassembled WGS sequence"/>
</dbReference>
<dbReference type="EMBL" id="QXFT01000302">
    <property type="protein sequence ID" value="KAE9347880.1"/>
    <property type="molecule type" value="Genomic_DNA"/>
</dbReference>
<reference evidence="5 7" key="1">
    <citation type="submission" date="2018-09" db="EMBL/GenBank/DDBJ databases">
        <title>Genomic investigation of the strawberry pathogen Phytophthora fragariae indicates pathogenicity is determined by transcriptional variation in three key races.</title>
        <authorList>
            <person name="Adams T.M."/>
            <person name="Armitage A.D."/>
            <person name="Sobczyk M.K."/>
            <person name="Bates H.J."/>
            <person name="Dunwell J.M."/>
            <person name="Nellist C.F."/>
            <person name="Harrison R.J."/>
        </authorList>
    </citation>
    <scope>NUCLEOTIDE SEQUENCE [LARGE SCALE GENOMIC DNA]</scope>
    <source>
        <strain evidence="3 5">SCRP249</strain>
        <strain evidence="2 7">SCRP324</strain>
        <strain evidence="4 6">SCRP333</strain>
    </source>
</reference>
<evidence type="ECO:0000313" key="5">
    <source>
        <dbReference type="Proteomes" id="UP000429607"/>
    </source>
</evidence>
<dbReference type="Proteomes" id="UP000434957">
    <property type="component" value="Unassembled WGS sequence"/>
</dbReference>
<evidence type="ECO:0000256" key="1">
    <source>
        <dbReference type="SAM" id="SignalP"/>
    </source>
</evidence>
<evidence type="ECO:0000313" key="6">
    <source>
        <dbReference type="Proteomes" id="UP000434957"/>
    </source>
</evidence>
<keyword evidence="6" id="KW-1185">Reference proteome</keyword>
<accession>A0A6A3N6F3</accession>
<keyword evidence="1" id="KW-0732">Signal</keyword>
<evidence type="ECO:0000313" key="4">
    <source>
        <dbReference type="EMBL" id="KAE9347880.1"/>
    </source>
</evidence>
<organism evidence="2 7">
    <name type="scientific">Phytophthora rubi</name>
    <dbReference type="NCBI Taxonomy" id="129364"/>
    <lineage>
        <taxon>Eukaryota</taxon>
        <taxon>Sar</taxon>
        <taxon>Stramenopiles</taxon>
        <taxon>Oomycota</taxon>
        <taxon>Peronosporomycetes</taxon>
        <taxon>Peronosporales</taxon>
        <taxon>Peronosporaceae</taxon>
        <taxon>Phytophthora</taxon>
    </lineage>
</organism>
<dbReference type="EMBL" id="QXFV01000295">
    <property type="protein sequence ID" value="KAE9042134.1"/>
    <property type="molecule type" value="Genomic_DNA"/>
</dbReference>
<proteinExistence type="predicted"/>
<comment type="caution">
    <text evidence="2">The sequence shown here is derived from an EMBL/GenBank/DDBJ whole genome shotgun (WGS) entry which is preliminary data.</text>
</comment>
<sequence length="158" mass="17394">MRALVFSLLVFVLFIGAPVAANEREITLYQNTNFKSSFLDIRGAEVQTCYNLLCKGFENVASSADWSGWPEKASGHAGPPFLVFFTKKNCKGSYRGYSTYGEAFPSDFAAVGLSDKIVSLIVYDKNFIDIDKTITFCEDTELTTVTVSNASSRFDAST</sequence>
<feature type="chain" id="PRO_5036165259" evidence="1">
    <location>
        <begin position="22"/>
        <end position="158"/>
    </location>
</feature>
<gene>
    <name evidence="3" type="ORF">PR001_g6326</name>
    <name evidence="2" type="ORF">PR002_g6673</name>
    <name evidence="4" type="ORF">PR003_g6686</name>
</gene>
<dbReference type="EMBL" id="QXFU01000304">
    <property type="protein sequence ID" value="KAE9037243.1"/>
    <property type="molecule type" value="Genomic_DNA"/>
</dbReference>
<dbReference type="Gene3D" id="2.60.20.10">
    <property type="entry name" value="Crystallins"/>
    <property type="match status" value="1"/>
</dbReference>
<dbReference type="Proteomes" id="UP000435112">
    <property type="component" value="Unassembled WGS sequence"/>
</dbReference>
<protein>
    <submittedName>
        <fullName evidence="2">Uncharacterized protein</fullName>
    </submittedName>
</protein>
<feature type="signal peptide" evidence="1">
    <location>
        <begin position="1"/>
        <end position="21"/>
    </location>
</feature>
<dbReference type="OrthoDB" id="10281503at2759"/>
<evidence type="ECO:0000313" key="7">
    <source>
        <dbReference type="Proteomes" id="UP000435112"/>
    </source>
</evidence>